<dbReference type="InterPro" id="IPR016161">
    <property type="entry name" value="Ald_DH/histidinol_DH"/>
</dbReference>
<reference evidence="10 11" key="1">
    <citation type="submission" date="2011-09" db="EMBL/GenBank/DDBJ databases">
        <title>The permanent draft genome of Caldithrix abyssi DSM 13497.</title>
        <authorList>
            <consortium name="US DOE Joint Genome Institute (JGI-PGF)"/>
            <person name="Lucas S."/>
            <person name="Han J."/>
            <person name="Lapidus A."/>
            <person name="Bruce D."/>
            <person name="Goodwin L."/>
            <person name="Pitluck S."/>
            <person name="Peters L."/>
            <person name="Kyrpides N."/>
            <person name="Mavromatis K."/>
            <person name="Ivanova N."/>
            <person name="Mikhailova N."/>
            <person name="Chertkov O."/>
            <person name="Detter J.C."/>
            <person name="Tapia R."/>
            <person name="Han C."/>
            <person name="Land M."/>
            <person name="Hauser L."/>
            <person name="Markowitz V."/>
            <person name="Cheng J.-F."/>
            <person name="Hugenholtz P."/>
            <person name="Woyke T."/>
            <person name="Wu D."/>
            <person name="Spring S."/>
            <person name="Brambilla E."/>
            <person name="Klenk H.-P."/>
            <person name="Eisen J.A."/>
        </authorList>
    </citation>
    <scope>NUCLEOTIDE SEQUENCE [LARGE SCALE GENOMIC DNA]</scope>
    <source>
        <strain evidence="10 11">DSM 13497</strain>
    </source>
</reference>
<evidence type="ECO:0000256" key="1">
    <source>
        <dbReference type="ARBA" id="ARBA00009986"/>
    </source>
</evidence>
<keyword evidence="11" id="KW-1185">Reference proteome</keyword>
<feature type="active site" evidence="5 6">
    <location>
        <position position="218"/>
    </location>
</feature>
<dbReference type="InterPro" id="IPR012394">
    <property type="entry name" value="Aldehyde_DH_NAD(P)"/>
</dbReference>
<evidence type="ECO:0000313" key="9">
    <source>
        <dbReference type="EMBL" id="APF18440.1"/>
    </source>
</evidence>
<feature type="active site" evidence="5">
    <location>
        <position position="252"/>
    </location>
</feature>
<evidence type="ECO:0000256" key="3">
    <source>
        <dbReference type="ARBA" id="ARBA00023027"/>
    </source>
</evidence>
<dbReference type="CDD" id="cd07134">
    <property type="entry name" value="ALDH_AlkH-like"/>
    <property type="match status" value="1"/>
</dbReference>
<dbReference type="PANTHER" id="PTHR43570:SF20">
    <property type="entry name" value="ALDEHYDE DEHYDROGENASE ALDX-RELATED"/>
    <property type="match status" value="1"/>
</dbReference>
<dbReference type="KEGG" id="caby:Cabys_1691"/>
<evidence type="ECO:0000256" key="6">
    <source>
        <dbReference type="PROSITE-ProRule" id="PRU10007"/>
    </source>
</evidence>
<dbReference type="RefSeq" id="WP_006929787.1">
    <property type="nucleotide sequence ID" value="NZ_CM001402.1"/>
</dbReference>
<dbReference type="GO" id="GO:0004029">
    <property type="term" value="F:aldehyde dehydrogenase (NAD+) activity"/>
    <property type="evidence" value="ECO:0007669"/>
    <property type="project" value="TreeGrafter"/>
</dbReference>
<dbReference type="InterPro" id="IPR029510">
    <property type="entry name" value="Ald_DH_CS_GLU"/>
</dbReference>
<name>H1XRG5_CALAY</name>
<evidence type="ECO:0000313" key="11">
    <source>
        <dbReference type="Proteomes" id="UP000004671"/>
    </source>
</evidence>
<dbReference type="PROSITE" id="PS00070">
    <property type="entry name" value="ALDEHYDE_DEHYDR_CYS"/>
    <property type="match status" value="1"/>
</dbReference>
<comment type="similarity">
    <text evidence="1 4 7">Belongs to the aldehyde dehydrogenase family.</text>
</comment>
<dbReference type="Proteomes" id="UP000004671">
    <property type="component" value="Chromosome"/>
</dbReference>
<proteinExistence type="inferred from homology"/>
<dbReference type="EMBL" id="CP018099">
    <property type="protein sequence ID" value="APF18440.1"/>
    <property type="molecule type" value="Genomic_DNA"/>
</dbReference>
<gene>
    <name evidence="9" type="ORF">Cabys_1691</name>
    <name evidence="10" type="ORF">Calab_2839</name>
</gene>
<dbReference type="Proteomes" id="UP000183868">
    <property type="component" value="Chromosome"/>
</dbReference>
<evidence type="ECO:0000313" key="12">
    <source>
        <dbReference type="Proteomes" id="UP000183868"/>
    </source>
</evidence>
<sequence length="473" mass="53443">MSELQAELQQAIDRVFALQQQNRAEMCASDWKARKRRLKKVERWVVDHQAEIRQALYADFKKPPEEVDLTEIFITLSEIRHALRHLKSWMKPVKVKRTLPVLTAKAWIQYKARGVVLIISPWNFPFHLTVAPLISALAAGNCVILKPSEFVPHVAQLLKKMVEELFPPQEVALFLGDHRVAEALLKKPFDHIFFTGSTRTGKLVMRAAAEHLSSVTLELGGKSPVIVDQTANLKDAAKKIAFGKYINSGQTCIAPDYVLVHRQIREQFEGLLKNEIISMFGADARQQNVYARVINDTHHQRLTHMIQTSVEGTGELLLGGESDASERFISPTLIRLETPDGALMKEEIFGPILPLISFESVDEALNLINQIDKPLGLYIFSHNRSFIERIIQATDSGAVCINDAMLHYIHPNLPFGGVGQSGQGNAHGFYGFRAFSYERAMLRQGAVSPLKWLYPPYSDLKRKLIGWIIKYFT</sequence>
<dbReference type="PROSITE" id="PS00687">
    <property type="entry name" value="ALDEHYDE_DEHYDR_GLU"/>
    <property type="match status" value="1"/>
</dbReference>
<dbReference type="GO" id="GO:0005737">
    <property type="term" value="C:cytoplasm"/>
    <property type="evidence" value="ECO:0007669"/>
    <property type="project" value="TreeGrafter"/>
</dbReference>
<dbReference type="AlphaFoldDB" id="H1XRG5"/>
<keyword evidence="3" id="KW-0520">NAD</keyword>
<evidence type="ECO:0000256" key="4">
    <source>
        <dbReference type="PIRNR" id="PIRNR036492"/>
    </source>
</evidence>
<dbReference type="Pfam" id="PF00171">
    <property type="entry name" value="Aldedh"/>
    <property type="match status" value="1"/>
</dbReference>
<dbReference type="InterPro" id="IPR016162">
    <property type="entry name" value="Ald_DH_N"/>
</dbReference>
<dbReference type="PaxDb" id="880073-Calab_2839"/>
<dbReference type="PANTHER" id="PTHR43570">
    <property type="entry name" value="ALDEHYDE DEHYDROGENASE"/>
    <property type="match status" value="1"/>
</dbReference>
<dbReference type="FunFam" id="3.40.309.10:FF:000003">
    <property type="entry name" value="Aldehyde dehydrogenase"/>
    <property type="match status" value="1"/>
</dbReference>
<dbReference type="InterPro" id="IPR016160">
    <property type="entry name" value="Ald_DH_CS_CYS"/>
</dbReference>
<dbReference type="Gene3D" id="3.40.605.10">
    <property type="entry name" value="Aldehyde Dehydrogenase, Chain A, domain 1"/>
    <property type="match status" value="1"/>
</dbReference>
<evidence type="ECO:0000313" key="10">
    <source>
        <dbReference type="EMBL" id="EHO42446.1"/>
    </source>
</evidence>
<feature type="domain" description="Aldehyde dehydrogenase" evidence="8">
    <location>
        <begin position="9"/>
        <end position="437"/>
    </location>
</feature>
<dbReference type="InterPro" id="IPR015590">
    <property type="entry name" value="Aldehyde_DH_dom"/>
</dbReference>
<keyword evidence="2 4" id="KW-0560">Oxidoreductase</keyword>
<protein>
    <recommendedName>
        <fullName evidence="4">Aldehyde dehydrogenase</fullName>
    </recommendedName>
</protein>
<accession>H1XRG5</accession>
<dbReference type="PIRSF" id="PIRSF036492">
    <property type="entry name" value="ALDH"/>
    <property type="match status" value="1"/>
</dbReference>
<evidence type="ECO:0000256" key="7">
    <source>
        <dbReference type="RuleBase" id="RU003345"/>
    </source>
</evidence>
<evidence type="ECO:0000256" key="2">
    <source>
        <dbReference type="ARBA" id="ARBA00023002"/>
    </source>
</evidence>
<dbReference type="GO" id="GO:0006081">
    <property type="term" value="P:aldehyde metabolic process"/>
    <property type="evidence" value="ECO:0007669"/>
    <property type="project" value="InterPro"/>
</dbReference>
<dbReference type="HOGENOM" id="CLU_005391_3_1_0"/>
<dbReference type="Gene3D" id="3.40.309.10">
    <property type="entry name" value="Aldehyde Dehydrogenase, Chain A, domain 2"/>
    <property type="match status" value="1"/>
</dbReference>
<dbReference type="SUPFAM" id="SSF53720">
    <property type="entry name" value="ALDH-like"/>
    <property type="match status" value="1"/>
</dbReference>
<dbReference type="FunFam" id="3.40.605.10:FF:000004">
    <property type="entry name" value="Aldehyde dehydrogenase"/>
    <property type="match status" value="1"/>
</dbReference>
<reference evidence="9 12" key="2">
    <citation type="submission" date="2016-11" db="EMBL/GenBank/DDBJ databases">
        <title>Genomic analysis of Caldithrix abyssi and proposal of a novel bacterial phylum Caldithrichaeota.</title>
        <authorList>
            <person name="Kublanov I."/>
            <person name="Sigalova O."/>
            <person name="Gavrilov S."/>
            <person name="Lebedinsky A."/>
            <person name="Ivanova N."/>
            <person name="Daum C."/>
            <person name="Reddy T."/>
            <person name="Klenk H.P."/>
            <person name="Goker M."/>
            <person name="Reva O."/>
            <person name="Miroshnichenko M."/>
            <person name="Kyprides N."/>
            <person name="Woyke T."/>
            <person name="Gelfand M."/>
        </authorList>
    </citation>
    <scope>NUCLEOTIDE SEQUENCE [LARGE SCALE GENOMIC DNA]</scope>
    <source>
        <strain evidence="9 12">LF13</strain>
    </source>
</reference>
<evidence type="ECO:0000256" key="5">
    <source>
        <dbReference type="PIRSR" id="PIRSR036492-1"/>
    </source>
</evidence>
<evidence type="ECO:0000259" key="8">
    <source>
        <dbReference type="Pfam" id="PF00171"/>
    </source>
</evidence>
<dbReference type="EMBL" id="CM001402">
    <property type="protein sequence ID" value="EHO42446.1"/>
    <property type="molecule type" value="Genomic_DNA"/>
</dbReference>
<organism evidence="10 11">
    <name type="scientific">Caldithrix abyssi DSM 13497</name>
    <dbReference type="NCBI Taxonomy" id="880073"/>
    <lineage>
        <taxon>Bacteria</taxon>
        <taxon>Pseudomonadati</taxon>
        <taxon>Calditrichota</taxon>
        <taxon>Calditrichia</taxon>
        <taxon>Calditrichales</taxon>
        <taxon>Calditrichaceae</taxon>
        <taxon>Caldithrix</taxon>
    </lineage>
</organism>
<dbReference type="STRING" id="880073.Cabys_1691"/>
<dbReference type="eggNOG" id="COG1012">
    <property type="taxonomic scope" value="Bacteria"/>
</dbReference>
<dbReference type="InterPro" id="IPR016163">
    <property type="entry name" value="Ald_DH_C"/>
</dbReference>
<dbReference type="InParanoid" id="H1XRG5"/>